<dbReference type="PANTHER" id="PTHR43557">
    <property type="entry name" value="APOPTOSIS-INDUCING FACTOR 1"/>
    <property type="match status" value="1"/>
</dbReference>
<evidence type="ECO:0000256" key="2">
    <source>
        <dbReference type="ARBA" id="ARBA00022630"/>
    </source>
</evidence>
<dbReference type="PRINTS" id="PR00411">
    <property type="entry name" value="PNDRDTASEI"/>
</dbReference>
<dbReference type="InterPro" id="IPR036188">
    <property type="entry name" value="FAD/NAD-bd_sf"/>
</dbReference>
<dbReference type="PRINTS" id="PR00368">
    <property type="entry name" value="FADPNR"/>
</dbReference>
<evidence type="ECO:0000256" key="1">
    <source>
        <dbReference type="ARBA" id="ARBA00001974"/>
    </source>
</evidence>
<evidence type="ECO:0000256" key="3">
    <source>
        <dbReference type="ARBA" id="ARBA00022827"/>
    </source>
</evidence>
<dbReference type="Gene3D" id="3.50.50.60">
    <property type="entry name" value="FAD/NAD(P)-binding domain"/>
    <property type="match status" value="2"/>
</dbReference>
<dbReference type="KEGG" id="sals:SLNWT_0906"/>
<keyword evidence="4" id="KW-0560">Oxidoreductase</keyword>
<dbReference type="EMBL" id="CP010519">
    <property type="protein sequence ID" value="AJE81282.1"/>
    <property type="molecule type" value="Genomic_DNA"/>
</dbReference>
<dbReference type="Pfam" id="PF14759">
    <property type="entry name" value="Reductase_C"/>
    <property type="match status" value="1"/>
</dbReference>
<evidence type="ECO:0000256" key="4">
    <source>
        <dbReference type="ARBA" id="ARBA00023002"/>
    </source>
</evidence>
<evidence type="ECO:0000313" key="8">
    <source>
        <dbReference type="Proteomes" id="UP000031523"/>
    </source>
</evidence>
<dbReference type="AlphaFoldDB" id="A0A0B5ET20"/>
<feature type="domain" description="Reductase C-terminal" evidence="6">
    <location>
        <begin position="319"/>
        <end position="383"/>
    </location>
</feature>
<evidence type="ECO:0000259" key="5">
    <source>
        <dbReference type="Pfam" id="PF07992"/>
    </source>
</evidence>
<gene>
    <name evidence="7" type="ORF">SLNWT_0906</name>
</gene>
<dbReference type="SUPFAM" id="SSF51905">
    <property type="entry name" value="FAD/NAD(P)-binding domain"/>
    <property type="match status" value="2"/>
</dbReference>
<name>A0A0B5ET20_STRA4</name>
<dbReference type="GO" id="GO:0005737">
    <property type="term" value="C:cytoplasm"/>
    <property type="evidence" value="ECO:0007669"/>
    <property type="project" value="TreeGrafter"/>
</dbReference>
<sequence>MPEPYVVVGTGIAGATAALTLRAEGWRGPLVLIGQEPEPPYRRPPLSKEVLRGGQAPARTALRPVGSWAEQDIELRTGTTVTRLDPARRRLVLGDGGELRYARLLLATGGRPRVLPATAGIRGVHQLRTLAEATALRDALAAGGSLLVVGAGLIGLEVAAVARQLGCEVTVAETAPEPLGRVLPARLARAVTARHRDRGVDLRTGVLLDRFEEYEGGVAAYAGGELFHQADRVVVAVGAAPATALAEEAGLAVDDGILVDAYGATSAPDVFAAGEVARRPHPLGEGTCRAEHWTPAQEHGAAVARAMLGKGEGYRAVPWYWTHQYEVNLQVAGYPGLADRIQLDGSVEELDFAALLWRGERLVGTVCAGRPRAFPPLRALIGTTRGGDGAEGGTGDRALLAGFAEPPVPLDRGSLA</sequence>
<keyword evidence="8" id="KW-1185">Reference proteome</keyword>
<dbReference type="InterPro" id="IPR050446">
    <property type="entry name" value="FAD-oxidoreductase/Apoptosis"/>
</dbReference>
<dbReference type="Pfam" id="PF07992">
    <property type="entry name" value="Pyr_redox_2"/>
    <property type="match status" value="1"/>
</dbReference>
<dbReference type="Proteomes" id="UP000031523">
    <property type="component" value="Chromosome"/>
</dbReference>
<dbReference type="InterPro" id="IPR028202">
    <property type="entry name" value="Reductase_C"/>
</dbReference>
<reference evidence="7 8" key="1">
    <citation type="submission" date="2015-01" db="EMBL/GenBank/DDBJ databases">
        <title>Enhanced salinomycin production by adjusting the supply of polyketide extender units in Streptomyce albus DSM 41398.</title>
        <authorList>
            <person name="Lu C."/>
        </authorList>
    </citation>
    <scope>NUCLEOTIDE SEQUENCE [LARGE SCALE GENOMIC DNA]</scope>
    <source>
        <strain evidence="8">ATCC 21838 / DSM 41398 / FERM P-419 / JCM 4703 / NBRC 107858</strain>
    </source>
</reference>
<organism evidence="7 8">
    <name type="scientific">Streptomyces albus (strain ATCC 21838 / DSM 41398 / FERM P-419 / JCM 4703 / NBRC 107858)</name>
    <dbReference type="NCBI Taxonomy" id="1081613"/>
    <lineage>
        <taxon>Bacteria</taxon>
        <taxon>Bacillati</taxon>
        <taxon>Actinomycetota</taxon>
        <taxon>Actinomycetes</taxon>
        <taxon>Kitasatosporales</taxon>
        <taxon>Streptomycetaceae</taxon>
        <taxon>Streptomyces</taxon>
    </lineage>
</organism>
<proteinExistence type="predicted"/>
<evidence type="ECO:0000259" key="6">
    <source>
        <dbReference type="Pfam" id="PF14759"/>
    </source>
</evidence>
<keyword evidence="2" id="KW-0285">Flavoprotein</keyword>
<comment type="cofactor">
    <cofactor evidence="1">
        <name>FAD</name>
        <dbReference type="ChEBI" id="CHEBI:57692"/>
    </cofactor>
</comment>
<dbReference type="Gene3D" id="3.30.390.30">
    <property type="match status" value="1"/>
</dbReference>
<dbReference type="InterPro" id="IPR016156">
    <property type="entry name" value="FAD/NAD-linked_Rdtase_dimer_sf"/>
</dbReference>
<feature type="domain" description="FAD/NAD(P)-binding" evidence="5">
    <location>
        <begin position="5"/>
        <end position="300"/>
    </location>
</feature>
<protein>
    <submittedName>
        <fullName evidence="7">Rubredoxin reductase</fullName>
    </submittedName>
</protein>
<evidence type="ECO:0000313" key="7">
    <source>
        <dbReference type="EMBL" id="AJE81282.1"/>
    </source>
</evidence>
<accession>A0A0B5ET20</accession>
<dbReference type="InterPro" id="IPR023753">
    <property type="entry name" value="FAD/NAD-binding_dom"/>
</dbReference>
<dbReference type="SUPFAM" id="SSF55424">
    <property type="entry name" value="FAD/NAD-linked reductases, dimerisation (C-terminal) domain"/>
    <property type="match status" value="1"/>
</dbReference>
<dbReference type="PANTHER" id="PTHR43557:SF2">
    <property type="entry name" value="RIESKE DOMAIN-CONTAINING PROTEIN-RELATED"/>
    <property type="match status" value="1"/>
</dbReference>
<keyword evidence="3" id="KW-0274">FAD</keyword>
<dbReference type="GO" id="GO:0016651">
    <property type="term" value="F:oxidoreductase activity, acting on NAD(P)H"/>
    <property type="evidence" value="ECO:0007669"/>
    <property type="project" value="TreeGrafter"/>
</dbReference>